<accession>A0AAD9ZCX1</accession>
<reference evidence="2" key="1">
    <citation type="journal article" date="2023" name="Plant J.">
        <title>Genome sequences and population genomics provide insights into the demographic history, inbreeding, and mutation load of two 'living fossil' tree species of Dipteronia.</title>
        <authorList>
            <person name="Feng Y."/>
            <person name="Comes H.P."/>
            <person name="Chen J."/>
            <person name="Zhu S."/>
            <person name="Lu R."/>
            <person name="Zhang X."/>
            <person name="Li P."/>
            <person name="Qiu J."/>
            <person name="Olsen K.M."/>
            <person name="Qiu Y."/>
        </authorList>
    </citation>
    <scope>NUCLEOTIDE SEQUENCE</scope>
    <source>
        <strain evidence="2">NBL</strain>
    </source>
</reference>
<dbReference type="AlphaFoldDB" id="A0AAD9ZCX1"/>
<sequence length="318" mass="35034">MFSLAATKVFFVEEFCTSASVSNWSSRVCQSGQAASLEAASGWIFSSLDLFTYKFQGVAAVGSGLALGLNFNGRKELLDIIAKRDEVNDNRFRDLVRRRPPRYSLKRSSASVEKQESEDIMGLLSNKIDRQELKLGDHIYCWRQIFIYAHHGIYVDDGKVIHFNQGPAGQENSNVIISSCLPDPKTTDVPCPQCGDHNSIFNNGTVIISCIDCFLSGGELNRFEYGVSPAYFIAKVRGGTCTIATSDPPGAALHRANILLENGFGEYDVFKNNCEDFAIYCKTGLLVISPTTRVGPEWPGCSLGGYFKVDFCVTCLHI</sequence>
<dbReference type="PANTHER" id="PTHR46137:SF3">
    <property type="entry name" value="OS05G0310600 PROTEIN"/>
    <property type="match status" value="1"/>
</dbReference>
<evidence type="ECO:0000259" key="1">
    <source>
        <dbReference type="PROSITE" id="PS51934"/>
    </source>
</evidence>
<name>A0AAD9ZCX1_9ROSI</name>
<dbReference type="PANTHER" id="PTHR46137">
    <property type="entry name" value="OS05G0310600 PROTEIN"/>
    <property type="match status" value="1"/>
</dbReference>
<proteinExistence type="predicted"/>
<dbReference type="Proteomes" id="UP001281410">
    <property type="component" value="Unassembled WGS sequence"/>
</dbReference>
<dbReference type="Gene3D" id="3.90.1720.10">
    <property type="entry name" value="endopeptidase domain like (from Nostoc punctiforme)"/>
    <property type="match status" value="1"/>
</dbReference>
<dbReference type="EMBL" id="JANJYJ010000470">
    <property type="protein sequence ID" value="KAK3175455.1"/>
    <property type="molecule type" value="Genomic_DNA"/>
</dbReference>
<feature type="domain" description="LRAT" evidence="1">
    <location>
        <begin position="140"/>
        <end position="290"/>
    </location>
</feature>
<evidence type="ECO:0000313" key="2">
    <source>
        <dbReference type="EMBL" id="KAK3175455.1"/>
    </source>
</evidence>
<protein>
    <recommendedName>
        <fullName evidence="1">LRAT domain-containing protein</fullName>
    </recommendedName>
</protein>
<keyword evidence="3" id="KW-1185">Reference proteome</keyword>
<gene>
    <name evidence="2" type="ORF">Dsin_033028</name>
</gene>
<evidence type="ECO:0000313" key="3">
    <source>
        <dbReference type="Proteomes" id="UP001281410"/>
    </source>
</evidence>
<dbReference type="PROSITE" id="PS51934">
    <property type="entry name" value="LRAT"/>
    <property type="match status" value="1"/>
</dbReference>
<organism evidence="2 3">
    <name type="scientific">Dipteronia sinensis</name>
    <dbReference type="NCBI Taxonomy" id="43782"/>
    <lineage>
        <taxon>Eukaryota</taxon>
        <taxon>Viridiplantae</taxon>
        <taxon>Streptophyta</taxon>
        <taxon>Embryophyta</taxon>
        <taxon>Tracheophyta</taxon>
        <taxon>Spermatophyta</taxon>
        <taxon>Magnoliopsida</taxon>
        <taxon>eudicotyledons</taxon>
        <taxon>Gunneridae</taxon>
        <taxon>Pentapetalae</taxon>
        <taxon>rosids</taxon>
        <taxon>malvids</taxon>
        <taxon>Sapindales</taxon>
        <taxon>Sapindaceae</taxon>
        <taxon>Hippocastanoideae</taxon>
        <taxon>Acereae</taxon>
        <taxon>Dipteronia</taxon>
    </lineage>
</organism>
<dbReference type="InterPro" id="IPR007053">
    <property type="entry name" value="LRAT_dom"/>
</dbReference>
<dbReference type="Pfam" id="PF04970">
    <property type="entry name" value="LRAT"/>
    <property type="match status" value="1"/>
</dbReference>
<comment type="caution">
    <text evidence="2">The sequence shown here is derived from an EMBL/GenBank/DDBJ whole genome shotgun (WGS) entry which is preliminary data.</text>
</comment>